<dbReference type="Pfam" id="PF00319">
    <property type="entry name" value="SRF-TF"/>
    <property type="match status" value="1"/>
</dbReference>
<protein>
    <recommendedName>
        <fullName evidence="11">Agamous-like MADS-box protein AGL15</fullName>
    </recommendedName>
</protein>
<dbReference type="FunFam" id="3.40.1810.10:FF:000003">
    <property type="entry name" value="MADS-box transcription factor MADS-MC"/>
    <property type="match status" value="1"/>
</dbReference>
<dbReference type="PROSITE" id="PS51297">
    <property type="entry name" value="K_BOX"/>
    <property type="match status" value="1"/>
</dbReference>
<dbReference type="PROSITE" id="PS00350">
    <property type="entry name" value="MADS_BOX_1"/>
    <property type="match status" value="1"/>
</dbReference>
<dbReference type="InterPro" id="IPR050142">
    <property type="entry name" value="MADS-box/MEF2_TF"/>
</dbReference>
<comment type="subcellular location">
    <subcellularLocation>
        <location evidence="1">Nucleus</location>
    </subcellularLocation>
</comment>
<gene>
    <name evidence="9" type="ORF">GOBAR_AA23932</name>
</gene>
<dbReference type="PANTHER" id="PTHR48019">
    <property type="entry name" value="SERUM RESPONSE FACTOR HOMOLOG"/>
    <property type="match status" value="1"/>
</dbReference>
<evidence type="ECO:0000313" key="10">
    <source>
        <dbReference type="Proteomes" id="UP000239757"/>
    </source>
</evidence>
<dbReference type="GO" id="GO:0003700">
    <property type="term" value="F:DNA-binding transcription factor activity"/>
    <property type="evidence" value="ECO:0007669"/>
    <property type="project" value="InterPro"/>
</dbReference>
<reference evidence="9 10" key="1">
    <citation type="submission" date="2015-01" db="EMBL/GenBank/DDBJ databases">
        <title>Genome of allotetraploid Gossypium barbadense reveals genomic plasticity and fiber elongation in cotton evolution.</title>
        <authorList>
            <person name="Chen X."/>
            <person name="Liu X."/>
            <person name="Zhao B."/>
            <person name="Zheng H."/>
            <person name="Hu Y."/>
            <person name="Lu G."/>
            <person name="Yang C."/>
            <person name="Chen J."/>
            <person name="Shan C."/>
            <person name="Zhang L."/>
            <person name="Zhou Y."/>
            <person name="Wang L."/>
            <person name="Guo W."/>
            <person name="Bai Y."/>
            <person name="Ruan J."/>
            <person name="Shangguan X."/>
            <person name="Mao Y."/>
            <person name="Jiang J."/>
            <person name="Zhu Y."/>
            <person name="Lei J."/>
            <person name="Kang H."/>
            <person name="Chen S."/>
            <person name="He X."/>
            <person name="Wang R."/>
            <person name="Wang Y."/>
            <person name="Chen J."/>
            <person name="Wang L."/>
            <person name="Yu S."/>
            <person name="Wang B."/>
            <person name="Wei J."/>
            <person name="Song S."/>
            <person name="Lu X."/>
            <person name="Gao Z."/>
            <person name="Gu W."/>
            <person name="Deng X."/>
            <person name="Ma D."/>
            <person name="Wang S."/>
            <person name="Liang W."/>
            <person name="Fang L."/>
            <person name="Cai C."/>
            <person name="Zhu X."/>
            <person name="Zhou B."/>
            <person name="Zhang Y."/>
            <person name="Chen Z."/>
            <person name="Xu S."/>
            <person name="Zhu R."/>
            <person name="Wang S."/>
            <person name="Zhang T."/>
            <person name="Zhao G."/>
        </authorList>
    </citation>
    <scope>NUCLEOTIDE SEQUENCE [LARGE SCALE GENOMIC DNA]</scope>
    <source>
        <strain evidence="10">cv. Xinhai21</strain>
        <tissue evidence="9">Leaf</tissue>
    </source>
</reference>
<evidence type="ECO:0000256" key="6">
    <source>
        <dbReference type="SAM" id="Coils"/>
    </source>
</evidence>
<evidence type="ECO:0000256" key="3">
    <source>
        <dbReference type="ARBA" id="ARBA00023125"/>
    </source>
</evidence>
<evidence type="ECO:0008006" key="11">
    <source>
        <dbReference type="Google" id="ProtNLM"/>
    </source>
</evidence>
<dbReference type="GO" id="GO:0005634">
    <property type="term" value="C:nucleus"/>
    <property type="evidence" value="ECO:0007669"/>
    <property type="project" value="UniProtKB-SubCell"/>
</dbReference>
<dbReference type="SMART" id="SM00432">
    <property type="entry name" value="MADS"/>
    <property type="match status" value="1"/>
</dbReference>
<dbReference type="OrthoDB" id="1898716at2759"/>
<evidence type="ECO:0000256" key="5">
    <source>
        <dbReference type="ARBA" id="ARBA00023242"/>
    </source>
</evidence>
<dbReference type="GO" id="GO:0046983">
    <property type="term" value="F:protein dimerization activity"/>
    <property type="evidence" value="ECO:0007669"/>
    <property type="project" value="InterPro"/>
</dbReference>
<dbReference type="InterPro" id="IPR002100">
    <property type="entry name" value="TF_MADSbox"/>
</dbReference>
<dbReference type="PROSITE" id="PS50066">
    <property type="entry name" value="MADS_BOX_2"/>
    <property type="match status" value="1"/>
</dbReference>
<dbReference type="Proteomes" id="UP000239757">
    <property type="component" value="Unassembled WGS sequence"/>
</dbReference>
<dbReference type="GO" id="GO:0045944">
    <property type="term" value="P:positive regulation of transcription by RNA polymerase II"/>
    <property type="evidence" value="ECO:0007669"/>
    <property type="project" value="InterPro"/>
</dbReference>
<keyword evidence="3" id="KW-0238">DNA-binding</keyword>
<keyword evidence="2" id="KW-0805">Transcription regulation</keyword>
<feature type="domain" description="MADS-box" evidence="7">
    <location>
        <begin position="1"/>
        <end position="61"/>
    </location>
</feature>
<keyword evidence="5" id="KW-0539">Nucleus</keyword>
<evidence type="ECO:0000259" key="8">
    <source>
        <dbReference type="PROSITE" id="PS51297"/>
    </source>
</evidence>
<dbReference type="CDD" id="cd00265">
    <property type="entry name" value="MADS_MEF2_like"/>
    <property type="match status" value="1"/>
</dbReference>
<evidence type="ECO:0000256" key="1">
    <source>
        <dbReference type="ARBA" id="ARBA00004123"/>
    </source>
</evidence>
<dbReference type="InterPro" id="IPR036879">
    <property type="entry name" value="TF_MADSbox_sf"/>
</dbReference>
<organism evidence="9 10">
    <name type="scientific">Gossypium barbadense</name>
    <name type="common">Sea Island cotton</name>
    <name type="synonym">Hibiscus barbadensis</name>
    <dbReference type="NCBI Taxonomy" id="3634"/>
    <lineage>
        <taxon>Eukaryota</taxon>
        <taxon>Viridiplantae</taxon>
        <taxon>Streptophyta</taxon>
        <taxon>Embryophyta</taxon>
        <taxon>Tracheophyta</taxon>
        <taxon>Spermatophyta</taxon>
        <taxon>Magnoliopsida</taxon>
        <taxon>eudicotyledons</taxon>
        <taxon>Gunneridae</taxon>
        <taxon>Pentapetalae</taxon>
        <taxon>rosids</taxon>
        <taxon>malvids</taxon>
        <taxon>Malvales</taxon>
        <taxon>Malvaceae</taxon>
        <taxon>Malvoideae</taxon>
        <taxon>Gossypium</taxon>
    </lineage>
</organism>
<evidence type="ECO:0000313" key="9">
    <source>
        <dbReference type="EMBL" id="PPR96737.1"/>
    </source>
</evidence>
<dbReference type="GO" id="GO:0000977">
    <property type="term" value="F:RNA polymerase II transcription regulatory region sequence-specific DNA binding"/>
    <property type="evidence" value="ECO:0007669"/>
    <property type="project" value="InterPro"/>
</dbReference>
<dbReference type="Pfam" id="PF01486">
    <property type="entry name" value="K-box"/>
    <property type="match status" value="1"/>
</dbReference>
<evidence type="ECO:0000259" key="7">
    <source>
        <dbReference type="PROSITE" id="PS50066"/>
    </source>
</evidence>
<evidence type="ECO:0000256" key="4">
    <source>
        <dbReference type="ARBA" id="ARBA00023163"/>
    </source>
</evidence>
<keyword evidence="6" id="KW-0175">Coiled coil</keyword>
<dbReference type="AlphaFoldDB" id="A0A2P5X085"/>
<feature type="domain" description="K-box" evidence="8">
    <location>
        <begin position="86"/>
        <end position="174"/>
    </location>
</feature>
<accession>A0A2P5X085</accession>
<keyword evidence="4" id="KW-0804">Transcription</keyword>
<evidence type="ECO:0000256" key="2">
    <source>
        <dbReference type="ARBA" id="ARBA00023015"/>
    </source>
</evidence>
<feature type="coiled-coil region" evidence="6">
    <location>
        <begin position="86"/>
        <end position="143"/>
    </location>
</feature>
<dbReference type="EMBL" id="KZ665993">
    <property type="protein sequence ID" value="PPR96737.1"/>
    <property type="molecule type" value="Genomic_DNA"/>
</dbReference>
<dbReference type="SUPFAM" id="SSF55455">
    <property type="entry name" value="SRF-like"/>
    <property type="match status" value="1"/>
</dbReference>
<dbReference type="PRINTS" id="PR00404">
    <property type="entry name" value="MADSDOMAIN"/>
</dbReference>
<proteinExistence type="predicted"/>
<name>A0A2P5X085_GOSBA</name>
<sequence>MGRGKIEIKRIENANSRQVTFSKRRAGLLKKAKELAILCDAEVAVIIFSNTGKLFEFSSSGMNKTISRYKSAQGSPEIAQVEHKAEKQDSKEADHLKDEIAKLQMKQLQLLGKNLTSMSLKELQLLEQQLNEGLLSVKEKKEQLLMQQLEQSRLQEIKHLDKETCHKLELRLVRLDRWRSSELCLRMKLYADRQVEELRGFFPTTDHPIQPYLECYPVERKNSLMSHSIPSPDLTCNCTVEKGDSDTTLYLGLPSDYHKRKKPEIESHSNESESQLGLL</sequence>
<dbReference type="InterPro" id="IPR002487">
    <property type="entry name" value="TF_Kbox"/>
</dbReference>
<dbReference type="Gene3D" id="3.40.1810.10">
    <property type="entry name" value="Transcription factor, MADS-box"/>
    <property type="match status" value="1"/>
</dbReference>
<dbReference type="InterPro" id="IPR033896">
    <property type="entry name" value="MEF2-like_N"/>
</dbReference>